<gene>
    <name evidence="7" type="ORF">DFR52_103663</name>
</gene>
<reference evidence="7 8" key="1">
    <citation type="submission" date="2018-05" db="EMBL/GenBank/DDBJ databases">
        <title>Genomic Encyclopedia of Type Strains, Phase IV (KMG-IV): sequencing the most valuable type-strain genomes for metagenomic binning, comparative biology and taxonomic classification.</title>
        <authorList>
            <person name="Goeker M."/>
        </authorList>
    </citation>
    <scope>NUCLEOTIDE SEQUENCE [LARGE SCALE GENOMIC DNA]</scope>
    <source>
        <strain evidence="7 8">DSM 16791</strain>
    </source>
</reference>
<dbReference type="OrthoDB" id="9795496at2"/>
<dbReference type="CDD" id="cd15904">
    <property type="entry name" value="TSPO_MBR"/>
    <property type="match status" value="1"/>
</dbReference>
<evidence type="ECO:0000313" key="7">
    <source>
        <dbReference type="EMBL" id="PWW00456.1"/>
    </source>
</evidence>
<dbReference type="InterPro" id="IPR038330">
    <property type="entry name" value="TspO/MBR-related_sf"/>
</dbReference>
<proteinExistence type="inferred from homology"/>
<comment type="caution">
    <text evidence="7">The sequence shown here is derived from an EMBL/GenBank/DDBJ whole genome shotgun (WGS) entry which is preliminary data.</text>
</comment>
<evidence type="ECO:0000256" key="2">
    <source>
        <dbReference type="ARBA" id="ARBA00007524"/>
    </source>
</evidence>
<comment type="subcellular location">
    <subcellularLocation>
        <location evidence="1">Membrane</location>
        <topology evidence="1">Multi-pass membrane protein</topology>
    </subcellularLocation>
</comment>
<dbReference type="Gene3D" id="1.20.1260.100">
    <property type="entry name" value="TspO/MBR protein"/>
    <property type="match status" value="1"/>
</dbReference>
<dbReference type="AlphaFoldDB" id="A0A317PKT0"/>
<dbReference type="FunFam" id="1.20.1260.100:FF:000001">
    <property type="entry name" value="translocator protein 2"/>
    <property type="match status" value="1"/>
</dbReference>
<dbReference type="PANTHER" id="PTHR10057">
    <property type="entry name" value="PERIPHERAL-TYPE BENZODIAZEPINE RECEPTOR"/>
    <property type="match status" value="1"/>
</dbReference>
<evidence type="ECO:0000256" key="5">
    <source>
        <dbReference type="ARBA" id="ARBA00023136"/>
    </source>
</evidence>
<feature type="transmembrane region" description="Helical" evidence="6">
    <location>
        <begin position="77"/>
        <end position="94"/>
    </location>
</feature>
<dbReference type="Pfam" id="PF03073">
    <property type="entry name" value="TspO_MBR"/>
    <property type="match status" value="1"/>
</dbReference>
<dbReference type="RefSeq" id="WP_110032673.1">
    <property type="nucleotide sequence ID" value="NZ_QGTR01000003.1"/>
</dbReference>
<evidence type="ECO:0000256" key="6">
    <source>
        <dbReference type="SAM" id="Phobius"/>
    </source>
</evidence>
<dbReference type="Proteomes" id="UP000246352">
    <property type="component" value="Unassembled WGS sequence"/>
</dbReference>
<protein>
    <submittedName>
        <fullName evidence="7">TspO/MBR related protein</fullName>
    </submittedName>
</protein>
<dbReference type="GO" id="GO:0033013">
    <property type="term" value="P:tetrapyrrole metabolic process"/>
    <property type="evidence" value="ECO:0007669"/>
    <property type="project" value="UniProtKB-ARBA"/>
</dbReference>
<feature type="transmembrane region" description="Helical" evidence="6">
    <location>
        <begin position="100"/>
        <end position="119"/>
    </location>
</feature>
<evidence type="ECO:0000256" key="1">
    <source>
        <dbReference type="ARBA" id="ARBA00004141"/>
    </source>
</evidence>
<feature type="transmembrane region" description="Helical" evidence="6">
    <location>
        <begin position="126"/>
        <end position="149"/>
    </location>
</feature>
<keyword evidence="5 6" id="KW-0472">Membrane</keyword>
<dbReference type="PIRSF" id="PIRSF005859">
    <property type="entry name" value="PBR"/>
    <property type="match status" value="1"/>
</dbReference>
<comment type="similarity">
    <text evidence="2">Belongs to the TspO/BZRP family.</text>
</comment>
<keyword evidence="8" id="KW-1185">Reference proteome</keyword>
<name>A0A317PKT0_9HYPH</name>
<keyword evidence="4 6" id="KW-1133">Transmembrane helix</keyword>
<keyword evidence="3 6" id="KW-0812">Transmembrane</keyword>
<evidence type="ECO:0000256" key="3">
    <source>
        <dbReference type="ARBA" id="ARBA00022692"/>
    </source>
</evidence>
<dbReference type="PANTHER" id="PTHR10057:SF0">
    <property type="entry name" value="TRANSLOCATOR PROTEIN"/>
    <property type="match status" value="1"/>
</dbReference>
<organism evidence="7 8">
    <name type="scientific">Hoeflea marina</name>
    <dbReference type="NCBI Taxonomy" id="274592"/>
    <lineage>
        <taxon>Bacteria</taxon>
        <taxon>Pseudomonadati</taxon>
        <taxon>Pseudomonadota</taxon>
        <taxon>Alphaproteobacteria</taxon>
        <taxon>Hyphomicrobiales</taxon>
        <taxon>Rhizobiaceae</taxon>
        <taxon>Hoeflea</taxon>
    </lineage>
</organism>
<dbReference type="InterPro" id="IPR004307">
    <property type="entry name" value="TspO_MBR"/>
</dbReference>
<dbReference type="EMBL" id="QGTR01000003">
    <property type="protein sequence ID" value="PWW00456.1"/>
    <property type="molecule type" value="Genomic_DNA"/>
</dbReference>
<sequence>MSRAKTLLLFLALTVGGGLAIGFLTAPGEWYRTLAKPAFNPPNWIFGPVWTVLYVMVAVAGARVWNLDPSGRAMKAWVVQMALNFAWSPLFFAAQRPDLALPVVVALFAAILVFIASTWRTERPSALLFVPYAAWVGFASLLNASIWWLNRG</sequence>
<accession>A0A317PKT0</accession>
<evidence type="ECO:0000256" key="4">
    <source>
        <dbReference type="ARBA" id="ARBA00022989"/>
    </source>
</evidence>
<evidence type="ECO:0000313" key="8">
    <source>
        <dbReference type="Proteomes" id="UP000246352"/>
    </source>
</evidence>
<dbReference type="GO" id="GO:0016020">
    <property type="term" value="C:membrane"/>
    <property type="evidence" value="ECO:0007669"/>
    <property type="project" value="UniProtKB-SubCell"/>
</dbReference>
<feature type="transmembrane region" description="Helical" evidence="6">
    <location>
        <begin position="44"/>
        <end position="65"/>
    </location>
</feature>